<evidence type="ECO:0000313" key="4">
    <source>
        <dbReference type="EMBL" id="EFY87110.1"/>
    </source>
</evidence>
<dbReference type="OMA" id="ANKFCFS"/>
<feature type="domain" description="ATP adenylyltransferase C-terminal" evidence="2">
    <location>
        <begin position="350"/>
        <end position="456"/>
    </location>
</feature>
<evidence type="ECO:0000259" key="2">
    <source>
        <dbReference type="Pfam" id="PF09830"/>
    </source>
</evidence>
<dbReference type="GO" id="GO:0005524">
    <property type="term" value="F:ATP binding"/>
    <property type="evidence" value="ECO:0007669"/>
    <property type="project" value="InterPro"/>
</dbReference>
<dbReference type="PANTHER" id="PTHR38420">
    <property type="entry name" value="AP-4-A PHOSPHORYLASE II"/>
    <property type="match status" value="1"/>
</dbReference>
<feature type="domain" description="Ap4A phosphorylase 1/2 N-terminal" evidence="3">
    <location>
        <begin position="307"/>
        <end position="334"/>
    </location>
</feature>
<dbReference type="InterPro" id="IPR019200">
    <property type="entry name" value="ATP_adenylylTrfase_C"/>
</dbReference>
<evidence type="ECO:0000313" key="5">
    <source>
        <dbReference type="Proteomes" id="UP000002499"/>
    </source>
</evidence>
<feature type="domain" description="Ap4A phosphorylase 1/2 N-terminal" evidence="3">
    <location>
        <begin position="106"/>
        <end position="186"/>
    </location>
</feature>
<dbReference type="Proteomes" id="UP000002499">
    <property type="component" value="Unassembled WGS sequence"/>
</dbReference>
<dbReference type="PANTHER" id="PTHR38420:SF1">
    <property type="entry name" value="PUTATIVE (AFU_ORTHOLOGUE AFUA_5G14690)-RELATED"/>
    <property type="match status" value="1"/>
</dbReference>
<dbReference type="InterPro" id="IPR009163">
    <property type="entry name" value="Ap4A_phos1/2"/>
</dbReference>
<dbReference type="InterPro" id="IPR043171">
    <property type="entry name" value="Ap4A_phos1/2-like"/>
</dbReference>
<keyword evidence="5" id="KW-1185">Reference proteome</keyword>
<dbReference type="Gene3D" id="3.30.428.70">
    <property type="match status" value="2"/>
</dbReference>
<dbReference type="InterPro" id="IPR036265">
    <property type="entry name" value="HIT-like_sf"/>
</dbReference>
<gene>
    <name evidence="4" type="ORF">MAC_06788</name>
</gene>
<dbReference type="eggNOG" id="ENOG502QRAQ">
    <property type="taxonomic scope" value="Eukaryota"/>
</dbReference>
<feature type="region of interest" description="Disordered" evidence="1">
    <location>
        <begin position="72"/>
        <end position="97"/>
    </location>
</feature>
<dbReference type="Pfam" id="PF19327">
    <property type="entry name" value="Ap4A_phos_N"/>
    <property type="match status" value="2"/>
</dbReference>
<dbReference type="HOGENOM" id="CLU_595941_0_0_1"/>
<dbReference type="AlphaFoldDB" id="E9EAE8"/>
<proteinExistence type="predicted"/>
<sequence>MTVEGSIQILGGSEAVSQNETESYRVLNEAEITVVFDKLVDAGVIKYDYTYTTENRKIGGLDFEFRISKVLNSKPNNPKSPPNTRNGTVALKQRPGSDINTQGSEITRLGENHFLAFNGFACYRPHFLVLTLDGHRRQWEPLNMDDFRAVDAFLGANGKDNLVLFNGGAEAGCSRLHKHLQAIPKQSFDGNPWRNLDCNSDALPFVYFEQKLKLNSSPQETLEVYKAGLAFVEHTLGCETAEQNRAPPHNVVMDRERMVVIPRRAAGNGLVGANAAGMLGMIWTQSEETMQLWLDAGPPVVLEQNGKDNLVLFNGGAEAGCSRLHKHLQAIPKQSFDGNPWRNLDCNSDALPFVYFEQKLKLNSSPQETLEVYKAGLAFVEHTLGCETAEQNRAPPHNVVMDRERMVVIPRRAAGNGLVGANAAGMLGMIWTQSEETMQLWLDAGPPVVLEQVGFPRLF</sequence>
<dbReference type="SUPFAM" id="SSF54197">
    <property type="entry name" value="HIT-like"/>
    <property type="match status" value="1"/>
</dbReference>
<reference evidence="4 5" key="1">
    <citation type="journal article" date="2011" name="PLoS Genet.">
        <title>Genome sequencing and comparative transcriptomics of the model entomopathogenic fungi Metarhizium anisopliae and M. acridum.</title>
        <authorList>
            <person name="Gao Q."/>
            <person name="Jin K."/>
            <person name="Ying S.H."/>
            <person name="Zhang Y."/>
            <person name="Xiao G."/>
            <person name="Shang Y."/>
            <person name="Duan Z."/>
            <person name="Hu X."/>
            <person name="Xie X.Q."/>
            <person name="Zhou G."/>
            <person name="Peng G."/>
            <person name="Luo Z."/>
            <person name="Huang W."/>
            <person name="Wang B."/>
            <person name="Fang W."/>
            <person name="Wang S."/>
            <person name="Zhong Y."/>
            <person name="Ma L.J."/>
            <person name="St Leger R.J."/>
            <person name="Zhao G.P."/>
            <person name="Pei Y."/>
            <person name="Feng M.G."/>
            <person name="Xia Y."/>
            <person name="Wang C."/>
        </authorList>
    </citation>
    <scope>NUCLEOTIDE SEQUENCE [LARGE SCALE GENOMIC DNA]</scope>
    <source>
        <strain evidence="4 5">CQMa 102</strain>
    </source>
</reference>
<evidence type="ECO:0000259" key="3">
    <source>
        <dbReference type="Pfam" id="PF19327"/>
    </source>
</evidence>
<accession>E9EAE8</accession>
<dbReference type="InParanoid" id="E9EAE8"/>
<dbReference type="GO" id="GO:0009117">
    <property type="term" value="P:nucleotide metabolic process"/>
    <property type="evidence" value="ECO:0007669"/>
    <property type="project" value="InterPro"/>
</dbReference>
<evidence type="ECO:0000256" key="1">
    <source>
        <dbReference type="SAM" id="MobiDB-lite"/>
    </source>
</evidence>
<name>E9EAE8_METAQ</name>
<dbReference type="GO" id="GO:0003877">
    <property type="term" value="F:ATP:ADP adenylyltransferase activity"/>
    <property type="evidence" value="ECO:0007669"/>
    <property type="project" value="InterPro"/>
</dbReference>
<organism evidence="5">
    <name type="scientific">Metarhizium acridum (strain CQMa 102)</name>
    <dbReference type="NCBI Taxonomy" id="655827"/>
    <lineage>
        <taxon>Eukaryota</taxon>
        <taxon>Fungi</taxon>
        <taxon>Dikarya</taxon>
        <taxon>Ascomycota</taxon>
        <taxon>Pezizomycotina</taxon>
        <taxon>Sordariomycetes</taxon>
        <taxon>Hypocreomycetidae</taxon>
        <taxon>Hypocreales</taxon>
        <taxon>Clavicipitaceae</taxon>
        <taxon>Metarhizium</taxon>
    </lineage>
</organism>
<dbReference type="Pfam" id="PF09830">
    <property type="entry name" value="ATP_transf"/>
    <property type="match status" value="2"/>
</dbReference>
<dbReference type="InterPro" id="IPR045759">
    <property type="entry name" value="Ap4A_phos1/2_N"/>
</dbReference>
<protein>
    <submittedName>
        <fullName evidence="4">Phosphorylase, putative</fullName>
    </submittedName>
</protein>
<feature type="domain" description="ATP adenylyltransferase C-terminal" evidence="2">
    <location>
        <begin position="202"/>
        <end position="306"/>
    </location>
</feature>
<dbReference type="OrthoDB" id="10267950at2759"/>
<dbReference type="EMBL" id="GL698532">
    <property type="protein sequence ID" value="EFY87110.1"/>
    <property type="molecule type" value="Genomic_DNA"/>
</dbReference>